<dbReference type="InterPro" id="IPR000531">
    <property type="entry name" value="Beta-barrel_TonB"/>
</dbReference>
<keyword evidence="3 9" id="KW-1134">Transmembrane beta strand</keyword>
<keyword evidence="2 9" id="KW-0813">Transport</keyword>
<gene>
    <name evidence="12" type="ORF">A1356_09725</name>
</gene>
<dbReference type="Pfam" id="PF07715">
    <property type="entry name" value="Plug"/>
    <property type="match status" value="1"/>
</dbReference>
<comment type="caution">
    <text evidence="12">The sequence shown here is derived from an EMBL/GenBank/DDBJ whole genome shotgun (WGS) entry which is preliminary data.</text>
</comment>
<dbReference type="Gene3D" id="2.170.130.10">
    <property type="entry name" value="TonB-dependent receptor, plug domain"/>
    <property type="match status" value="1"/>
</dbReference>
<evidence type="ECO:0000256" key="2">
    <source>
        <dbReference type="ARBA" id="ARBA00022448"/>
    </source>
</evidence>
<dbReference type="InterPro" id="IPR039426">
    <property type="entry name" value="TonB-dep_rcpt-like"/>
</dbReference>
<evidence type="ECO:0000256" key="9">
    <source>
        <dbReference type="PROSITE-ProRule" id="PRU01360"/>
    </source>
</evidence>
<evidence type="ECO:0000256" key="7">
    <source>
        <dbReference type="ARBA" id="ARBA00023136"/>
    </source>
</evidence>
<proteinExistence type="inferred from homology"/>
<dbReference type="GO" id="GO:0009279">
    <property type="term" value="C:cell outer membrane"/>
    <property type="evidence" value="ECO:0007669"/>
    <property type="project" value="UniProtKB-SubCell"/>
</dbReference>
<reference evidence="12 13" key="1">
    <citation type="submission" date="2016-03" db="EMBL/GenBank/DDBJ databases">
        <authorList>
            <person name="Heylen K."/>
            <person name="De Vos P."/>
            <person name="Vekeman B."/>
        </authorList>
    </citation>
    <scope>NUCLEOTIDE SEQUENCE [LARGE SCALE GENOMIC DNA]</scope>
    <source>
        <strain evidence="12 13">R-49807</strain>
    </source>
</reference>
<dbReference type="Proteomes" id="UP000077734">
    <property type="component" value="Unassembled WGS sequence"/>
</dbReference>
<dbReference type="AlphaFoldDB" id="A0A291IED4"/>
<dbReference type="RefSeq" id="WP_064026435.1">
    <property type="nucleotide sequence ID" value="NZ_CP023669.1"/>
</dbReference>
<protein>
    <submittedName>
        <fullName evidence="12">TonB-dependent receptor</fullName>
    </submittedName>
</protein>
<dbReference type="GO" id="GO:0033214">
    <property type="term" value="P:siderophore-iron import into cell"/>
    <property type="evidence" value="ECO:0007669"/>
    <property type="project" value="TreeGrafter"/>
</dbReference>
<dbReference type="InterPro" id="IPR010917">
    <property type="entry name" value="TonB_rcpt_CS"/>
</dbReference>
<dbReference type="PROSITE" id="PS52016">
    <property type="entry name" value="TONB_DEPENDENT_REC_3"/>
    <property type="match status" value="1"/>
</dbReference>
<evidence type="ECO:0000256" key="5">
    <source>
        <dbReference type="ARBA" id="ARBA00022729"/>
    </source>
</evidence>
<comment type="similarity">
    <text evidence="9 11">Belongs to the TonB-dependent receptor family.</text>
</comment>
<accession>A0A291IED4</accession>
<evidence type="ECO:0000256" key="3">
    <source>
        <dbReference type="ARBA" id="ARBA00022452"/>
    </source>
</evidence>
<evidence type="ECO:0000256" key="10">
    <source>
        <dbReference type="PROSITE-ProRule" id="PRU10144"/>
    </source>
</evidence>
<evidence type="ECO:0000256" key="8">
    <source>
        <dbReference type="ARBA" id="ARBA00023237"/>
    </source>
</evidence>
<keyword evidence="13" id="KW-1185">Reference proteome</keyword>
<evidence type="ECO:0000256" key="11">
    <source>
        <dbReference type="RuleBase" id="RU003357"/>
    </source>
</evidence>
<comment type="subcellular location">
    <subcellularLocation>
        <location evidence="1 9">Cell outer membrane</location>
        <topology evidence="1 9">Multi-pass membrane protein</topology>
    </subcellularLocation>
</comment>
<keyword evidence="6 11" id="KW-0798">TonB box</keyword>
<evidence type="ECO:0000256" key="4">
    <source>
        <dbReference type="ARBA" id="ARBA00022692"/>
    </source>
</evidence>
<dbReference type="PANTHER" id="PTHR30442:SF0">
    <property type="entry name" value="FE(3+) DICITRATE TRANSPORT PROTEIN FECA"/>
    <property type="match status" value="1"/>
</dbReference>
<keyword evidence="12" id="KW-0675">Receptor</keyword>
<dbReference type="InterPro" id="IPR037066">
    <property type="entry name" value="Plug_dom_sf"/>
</dbReference>
<evidence type="ECO:0000256" key="1">
    <source>
        <dbReference type="ARBA" id="ARBA00004571"/>
    </source>
</evidence>
<dbReference type="EMBL" id="LUUL01000065">
    <property type="protein sequence ID" value="OAI27155.1"/>
    <property type="molecule type" value="Genomic_DNA"/>
</dbReference>
<dbReference type="InterPro" id="IPR036942">
    <property type="entry name" value="Beta-barrel_TonB_sf"/>
</dbReference>
<name>A0A291IED4_9GAMM</name>
<evidence type="ECO:0000256" key="6">
    <source>
        <dbReference type="ARBA" id="ARBA00023077"/>
    </source>
</evidence>
<dbReference type="PANTHER" id="PTHR30442">
    <property type="entry name" value="IRON III DICITRATE TRANSPORT PROTEIN FECA"/>
    <property type="match status" value="1"/>
</dbReference>
<keyword evidence="7 9" id="KW-0472">Membrane</keyword>
<evidence type="ECO:0000313" key="12">
    <source>
        <dbReference type="EMBL" id="OAI27155.1"/>
    </source>
</evidence>
<dbReference type="KEGG" id="mko:MKLM6_0269"/>
<feature type="short sequence motif" description="TonB C-terminal box" evidence="10">
    <location>
        <begin position="742"/>
        <end position="759"/>
    </location>
</feature>
<dbReference type="SUPFAM" id="SSF56935">
    <property type="entry name" value="Porins"/>
    <property type="match status" value="1"/>
</dbReference>
<dbReference type="Gene3D" id="2.40.170.20">
    <property type="entry name" value="TonB-dependent receptor, beta-barrel domain"/>
    <property type="match status" value="1"/>
</dbReference>
<sequence>MQKQHGWLPTLLLSLMAQGVAAAEPDPQPNSSGNQADTLTSVEVVESVEKAATFSGSTSVIDKQTLERDQVFTINEALRKAPGVYVRDEEGFGLRPNIAFRGQNPFRSTKVLFLEDGIPFNFAPYGDNDIYYHPPVERYDGIEIYKGADLTQFGPQTINGAVNYLTPKVPTTPGGFVSFTGGNRDYLNGHARYGGMFKNVQGLDAIGGVADFIHKEGMESRDNTFAVVDDANLKSIIDFDARNRLTLRGDFYHQDEQGAAFGLTDAEYRKLGARYNPDKNASFINDRWSTSATYEHSFNNDVTLETSFYWSAYERNWWRQQNEFPTENQCVGRGIDSYVTDRQNGIPVDMDLCNYNSGRLRNYETWGVAPTLHAKHDLFGIESQLDAGFRAHFENQYRRFIRGSTADARDASNPNGGTYGQLTENNQRFTDAYSGFVQNKFIWNDWTFTPGVRVESVSYERKNLLNGAQGQSSLTEILPSFAMTYSPIDNAELFFGIHRGFAPPRVEDAVYNDTGGSAEVGAEISWNTEFGIRARPMHGVKTELTYFHNDFDSLTVLGTVGGGTVPVAQGKALYEGIELMARADFGDVFNWTHNPYAQIAYMWLPTAETIEAFRCVPLSSGAYPASCPGGNVFGSAAGKRAPYAPESLLTATLGYSHPTGFDAHLEAAFVSEQYADFLNLDSGADHPNGPTSSAALGGSYGKINDYVVVNFASSYKVRKDLTLFVSLKNMLDNSYITDRVRGIQPGMPRLVQAGFKYEF</sequence>
<keyword evidence="8 9" id="KW-0998">Cell outer membrane</keyword>
<organism evidence="12 13">
    <name type="scientific">Methylomonas koyamae</name>
    <dbReference type="NCBI Taxonomy" id="702114"/>
    <lineage>
        <taxon>Bacteria</taxon>
        <taxon>Pseudomonadati</taxon>
        <taxon>Pseudomonadota</taxon>
        <taxon>Gammaproteobacteria</taxon>
        <taxon>Methylococcales</taxon>
        <taxon>Methylococcaceae</taxon>
        <taxon>Methylomonas</taxon>
    </lineage>
</organism>
<keyword evidence="4 9" id="KW-0812">Transmembrane</keyword>
<keyword evidence="5" id="KW-0732">Signal</keyword>
<dbReference type="Pfam" id="PF00593">
    <property type="entry name" value="TonB_dep_Rec_b-barrel"/>
    <property type="match status" value="1"/>
</dbReference>
<dbReference type="InterPro" id="IPR012910">
    <property type="entry name" value="Plug_dom"/>
</dbReference>
<evidence type="ECO:0000313" key="13">
    <source>
        <dbReference type="Proteomes" id="UP000077734"/>
    </source>
</evidence>
<dbReference type="PROSITE" id="PS01156">
    <property type="entry name" value="TONB_DEPENDENT_REC_2"/>
    <property type="match status" value="1"/>
</dbReference>